<keyword evidence="3" id="KW-1185">Reference proteome</keyword>
<evidence type="ECO:0000313" key="3">
    <source>
        <dbReference type="Proteomes" id="UP001628193"/>
    </source>
</evidence>
<dbReference type="Proteomes" id="UP001628193">
    <property type="component" value="Unassembled WGS sequence"/>
</dbReference>
<evidence type="ECO:0000256" key="1">
    <source>
        <dbReference type="SAM" id="Phobius"/>
    </source>
</evidence>
<dbReference type="EMBL" id="BAAFGK010000001">
    <property type="protein sequence ID" value="GAB0055764.1"/>
    <property type="molecule type" value="Genomic_DNA"/>
</dbReference>
<feature type="transmembrane region" description="Helical" evidence="1">
    <location>
        <begin position="184"/>
        <end position="205"/>
    </location>
</feature>
<reference evidence="2 3" key="1">
    <citation type="submission" date="2024-09" db="EMBL/GenBank/DDBJ databases">
        <title>Draft genome sequence of Candidatus Magnetaquicoccaceae bacterium FCR-1.</title>
        <authorList>
            <person name="Shimoshige H."/>
            <person name="Shimamura S."/>
            <person name="Taoka A."/>
            <person name="Kobayashi H."/>
            <person name="Maekawa T."/>
        </authorList>
    </citation>
    <scope>NUCLEOTIDE SEQUENCE [LARGE SCALE GENOMIC DNA]</scope>
    <source>
        <strain evidence="2 3">FCR-1</strain>
    </source>
</reference>
<evidence type="ECO:0000313" key="2">
    <source>
        <dbReference type="EMBL" id="GAB0055764.1"/>
    </source>
</evidence>
<accession>A0ABQ0C4E0</accession>
<sequence>MDQPPPPSDNRNWVTVSIPWLTATELAEFIDTNPRRLFGLNPTLRLDRWEADPNPLQPEWRAHLHAFNEANDQHTTCQITCSAIPDGWLLTYDSGWKRALEITRREHDDQGSALTLTEHYHPLPDQPPAQEARARAIDPSLIPWGRAVRRHLFWHARLGWIPVCRWYLAWLPGLKPSTRRIVRLLVWSGVLEWLVLTLMLGGMALTGL</sequence>
<keyword evidence="1" id="KW-1133">Transmembrane helix</keyword>
<gene>
    <name evidence="2" type="ORF">SIID45300_00060</name>
</gene>
<dbReference type="RefSeq" id="WP_420903476.1">
    <property type="nucleotide sequence ID" value="NZ_BAAFGK010000001.1"/>
</dbReference>
<protein>
    <submittedName>
        <fullName evidence="2">Uncharacterized protein</fullName>
    </submittedName>
</protein>
<proteinExistence type="predicted"/>
<name>A0ABQ0C4E0_9PROT</name>
<organism evidence="2 3">
    <name type="scientific">Candidatus Magnetaquiglobus chichijimensis</name>
    <dbReference type="NCBI Taxonomy" id="3141448"/>
    <lineage>
        <taxon>Bacteria</taxon>
        <taxon>Pseudomonadati</taxon>
        <taxon>Pseudomonadota</taxon>
        <taxon>Magnetococcia</taxon>
        <taxon>Magnetococcales</taxon>
        <taxon>Candidatus Magnetaquicoccaceae</taxon>
        <taxon>Candidatus Magnetaquiglobus</taxon>
    </lineage>
</organism>
<keyword evidence="1" id="KW-0472">Membrane</keyword>
<keyword evidence="1" id="KW-0812">Transmembrane</keyword>
<comment type="caution">
    <text evidence="2">The sequence shown here is derived from an EMBL/GenBank/DDBJ whole genome shotgun (WGS) entry which is preliminary data.</text>
</comment>